<name>A0RUX0_CENSY</name>
<dbReference type="Pfam" id="PF03190">
    <property type="entry name" value="Thioredox_DsbH"/>
    <property type="match status" value="1"/>
</dbReference>
<evidence type="ECO:0000313" key="2">
    <source>
        <dbReference type="EMBL" id="ABK77137.1"/>
    </source>
</evidence>
<dbReference type="KEGG" id="csy:CENSYa_0504"/>
<dbReference type="GO" id="GO:0005975">
    <property type="term" value="P:carbohydrate metabolic process"/>
    <property type="evidence" value="ECO:0007669"/>
    <property type="project" value="InterPro"/>
</dbReference>
<dbReference type="Gene3D" id="1.50.10.10">
    <property type="match status" value="1"/>
</dbReference>
<sequence length="676" mass="74862">MGYAVPNSLIHETSPYLLQHAQNPVEWYAWNKEALGRAVDEDKPIFLSIGYSACHWCHVMAHESFENENIADIMNENFINIKVDREERPDIDDIYQKGCQLATGQGGWPLSAFLTPDRKPFYIGTYIPPSSSHGRNGFESILRQLSQAWKEKPGDIKGTAEKFLETLRGGERATAPAEPDRSVLDEAAVNLLQMADTTHGGFGRAPKFPGSANISFLFRYGKLSGISKFTRFALLTLDRMARGGIFDQVGGGFHRYSTDERWLAPHFEKMLYDNALIPVNYAEAYQVTGSPAYLRIMEKTLDYVLRELSSPEGGFYSSQDADTEGEEGRYYVWSKKEVKEILGADADAFCMFYDVTDGGNWEGKTILYNGAAPSAVAFQCGITVGELDGIIERSAAKLLEARSGRVPPGLDDKVLASWNSLMVTALARGYRASGEARYLDAARRCLGFIDAKMHRDGALMRTYKGEARIPGYLDDHAYYGCALLDAFEVDAEERYLRRASEIGSHLVQNFWDEERGGFFMTSDVHEGLIVRPRSGYDLSLPSGNSAAAHLMLRLYHLTGDESCLKTAERTMSSQAQAAAENPFAFGHMLNVMYMHILGPAEITVLDKGGEIPRGLAEKFLPEALLINVASQGQLDALSRYPFFAGKSFGGNSTAYICRNKTCSAPQDTMNGVEALL</sequence>
<dbReference type="SUPFAM" id="SSF48208">
    <property type="entry name" value="Six-hairpin glycosidases"/>
    <property type="match status" value="1"/>
</dbReference>
<dbReference type="EnsemblBacteria" id="ABK77137">
    <property type="protein sequence ID" value="ABK77137"/>
    <property type="gene ID" value="CENSYa_0504"/>
</dbReference>
<dbReference type="AlphaFoldDB" id="A0RUX0"/>
<proteinExistence type="predicted"/>
<dbReference type="STRING" id="414004.CENSYa_0504"/>
<dbReference type="Proteomes" id="UP000000758">
    <property type="component" value="Chromosome"/>
</dbReference>
<dbReference type="InterPro" id="IPR008928">
    <property type="entry name" value="6-hairpin_glycosidase_sf"/>
</dbReference>
<dbReference type="InterPro" id="IPR024705">
    <property type="entry name" value="Ssp411"/>
</dbReference>
<evidence type="ECO:0000313" key="3">
    <source>
        <dbReference type="Proteomes" id="UP000000758"/>
    </source>
</evidence>
<dbReference type="InterPro" id="IPR004879">
    <property type="entry name" value="Ssp411-like_TRX"/>
</dbReference>
<dbReference type="PIRSF" id="PIRSF006402">
    <property type="entry name" value="UCP006402_thioredoxin"/>
    <property type="match status" value="1"/>
</dbReference>
<dbReference type="PANTHER" id="PTHR42899:SF1">
    <property type="entry name" value="SPERMATOGENESIS-ASSOCIATED PROTEIN 20"/>
    <property type="match status" value="1"/>
</dbReference>
<dbReference type="PANTHER" id="PTHR42899">
    <property type="entry name" value="SPERMATOGENESIS-ASSOCIATED PROTEIN 20"/>
    <property type="match status" value="1"/>
</dbReference>
<organism evidence="2 3">
    <name type="scientific">Cenarchaeum symbiosum (strain A)</name>
    <dbReference type="NCBI Taxonomy" id="414004"/>
    <lineage>
        <taxon>Archaea</taxon>
        <taxon>Nitrososphaerota</taxon>
        <taxon>Candidatus Cenarchaeales</taxon>
        <taxon>Candidatus Cenarchaeaceae</taxon>
        <taxon>Candidatus Cenarchaeum</taxon>
    </lineage>
</organism>
<dbReference type="InterPro" id="IPR005198">
    <property type="entry name" value="Glyco_hydro_76"/>
</dbReference>
<dbReference type="Gene3D" id="3.40.30.10">
    <property type="entry name" value="Glutaredoxin"/>
    <property type="match status" value="1"/>
</dbReference>
<dbReference type="CDD" id="cd02955">
    <property type="entry name" value="SSP411"/>
    <property type="match status" value="1"/>
</dbReference>
<accession>A0RUX0</accession>
<feature type="domain" description="Spermatogenesis-associated protein 20-like TRX" evidence="1">
    <location>
        <begin position="7"/>
        <end position="167"/>
    </location>
</feature>
<gene>
    <name evidence="2" type="ordered locus">CENSYa_0504</name>
</gene>
<evidence type="ECO:0000259" key="1">
    <source>
        <dbReference type="Pfam" id="PF03190"/>
    </source>
</evidence>
<dbReference type="PATRIC" id="fig|414004.10.peg.459"/>
<dbReference type="Gene3D" id="1.50.10.20">
    <property type="match status" value="1"/>
</dbReference>
<dbReference type="HOGENOM" id="CLU_014051_4_1_2"/>
<dbReference type="Pfam" id="PF03663">
    <property type="entry name" value="Glyco_hydro_76"/>
    <property type="match status" value="1"/>
</dbReference>
<reference evidence="2 3" key="1">
    <citation type="journal article" date="2006" name="Proc. Natl. Acad. Sci. U.S.A.">
        <title>Genomic analysis of the uncultivated marine crenarchaeote Cenarchaeum symbiosum.</title>
        <authorList>
            <person name="Hallam S.J."/>
            <person name="Konstantinidis K.T."/>
            <person name="Putnam N."/>
            <person name="Schleper C."/>
            <person name="Watanabe Y."/>
            <person name="Sugahara J."/>
            <person name="Preston C."/>
            <person name="de la Torre J."/>
            <person name="Richardson P.M."/>
            <person name="DeLong E.F."/>
        </authorList>
    </citation>
    <scope>NUCLEOTIDE SEQUENCE [LARGE SCALE GENOMIC DNA]</scope>
    <source>
        <strain evidence="3">A</strain>
    </source>
</reference>
<dbReference type="EMBL" id="DP000238">
    <property type="protein sequence ID" value="ABK77137.1"/>
    <property type="molecule type" value="Genomic_DNA"/>
</dbReference>
<dbReference type="SUPFAM" id="SSF52833">
    <property type="entry name" value="Thioredoxin-like"/>
    <property type="match status" value="1"/>
</dbReference>
<dbReference type="InterPro" id="IPR012341">
    <property type="entry name" value="6hp_glycosidase-like_sf"/>
</dbReference>
<protein>
    <submittedName>
        <fullName evidence="2">Thioredoxin</fullName>
    </submittedName>
</protein>
<keyword evidence="3" id="KW-1185">Reference proteome</keyword>
<dbReference type="InterPro" id="IPR036249">
    <property type="entry name" value="Thioredoxin-like_sf"/>
</dbReference>